<evidence type="ECO:0000313" key="2">
    <source>
        <dbReference type="Proteomes" id="UP001433508"/>
    </source>
</evidence>
<dbReference type="EMBL" id="MU971376">
    <property type="protein sequence ID" value="KAK9236998.1"/>
    <property type="molecule type" value="Genomic_DNA"/>
</dbReference>
<protein>
    <submittedName>
        <fullName evidence="1">Uncharacterized protein</fullName>
    </submittedName>
</protein>
<accession>A0ACC3SZA1</accession>
<proteinExistence type="predicted"/>
<gene>
    <name evidence="1" type="ORF">V1525DRAFT_187045</name>
</gene>
<comment type="caution">
    <text evidence="1">The sequence shown here is derived from an EMBL/GenBank/DDBJ whole genome shotgun (WGS) entry which is preliminary data.</text>
</comment>
<sequence>MVLVDFVGSQVLNEQNELHALDQLSYFPEADNSLRYTAHRGGSSLFSYNFSISSVSDQHVSLSNSNADGEILSISSETTPMDVVCVRNDDNLTISDRQTQENSNENHPPTPSESDLLVQLSAQLQEKVEQSDMLRLLALKGYYQHRLRGAGKMEASLKVAEHIYNRHDYTARLVRRWAKWFELTGILPPASLRGKHTMHRSAVCDEDVKRKCIQFFRNSPQNKRTVQAQQSFYENTLYPEISGSFTKSKISERTVAAYLHSWGFSIGRHSKDVYFDGHERNDVVEYRKGHRRGRA</sequence>
<organism evidence="1 2">
    <name type="scientific">Lipomyces kononenkoae</name>
    <name type="common">Yeast</name>
    <dbReference type="NCBI Taxonomy" id="34357"/>
    <lineage>
        <taxon>Eukaryota</taxon>
        <taxon>Fungi</taxon>
        <taxon>Dikarya</taxon>
        <taxon>Ascomycota</taxon>
        <taxon>Saccharomycotina</taxon>
        <taxon>Lipomycetes</taxon>
        <taxon>Lipomycetales</taxon>
        <taxon>Lipomycetaceae</taxon>
        <taxon>Lipomyces</taxon>
    </lineage>
</organism>
<name>A0ACC3SZA1_LIPKO</name>
<keyword evidence="2" id="KW-1185">Reference proteome</keyword>
<dbReference type="Proteomes" id="UP001433508">
    <property type="component" value="Unassembled WGS sequence"/>
</dbReference>
<reference evidence="2" key="1">
    <citation type="journal article" date="2024" name="Front. Bioeng. Biotechnol.">
        <title>Genome-scale model development and genomic sequencing of the oleaginous clade Lipomyces.</title>
        <authorList>
            <person name="Czajka J.J."/>
            <person name="Han Y."/>
            <person name="Kim J."/>
            <person name="Mondo S.J."/>
            <person name="Hofstad B.A."/>
            <person name="Robles A."/>
            <person name="Haridas S."/>
            <person name="Riley R."/>
            <person name="LaButti K."/>
            <person name="Pangilinan J."/>
            <person name="Andreopoulos W."/>
            <person name="Lipzen A."/>
            <person name="Yan J."/>
            <person name="Wang M."/>
            <person name="Ng V."/>
            <person name="Grigoriev I.V."/>
            <person name="Spatafora J.W."/>
            <person name="Magnuson J.K."/>
            <person name="Baker S.E."/>
            <person name="Pomraning K.R."/>
        </authorList>
    </citation>
    <scope>NUCLEOTIDE SEQUENCE [LARGE SCALE GENOMIC DNA]</scope>
    <source>
        <strain evidence="2">CBS 7786</strain>
    </source>
</reference>
<evidence type="ECO:0000313" key="1">
    <source>
        <dbReference type="EMBL" id="KAK9236998.1"/>
    </source>
</evidence>